<name>A0ACC3DA30_9PEZI</name>
<protein>
    <submittedName>
        <fullName evidence="1">Uncharacterized protein</fullName>
    </submittedName>
</protein>
<keyword evidence="2" id="KW-1185">Reference proteome</keyword>
<gene>
    <name evidence="1" type="ORF">LTS18_008731</name>
</gene>
<evidence type="ECO:0000313" key="1">
    <source>
        <dbReference type="EMBL" id="KAK3064268.1"/>
    </source>
</evidence>
<accession>A0ACC3DA30</accession>
<sequence>MATQLVPPQQQLDAEDSSQRSSSTVANAKSKEDTADVENTEMDSHGADDYPHGARLTAIVISLLLSMFLVALDNTILGTAIPKITDEFHDLNKVSWYGAAYFMTFGGEYRHPLPNLGLRHDWSEGQPHSTWLMIAGFQSTWGKLYKYFSIKPWFIVAMSIFEVGSLICGVAQNPTTLIVGRAIAGLGGAGVAVGLFTILAFAAAPEKRPQLLGYAGATYGIAAVLGPLIGGAFTDRVTWRWCFYINLPIGGLAVVVVFFFFETPIKARAVDATLKEKLLQMDFVGAALLVGLITSYILALQYGGQTHPWRSSVVIGLLVGSVVVLVAFVAWEMFQKERAMIVQRLFTKRYLWVGSIFMFLFGGAYFTVLYYLPIYFQSVYGDSPIGSGVKMLALIIPLTIAAIVQGFALSKIGIVPLFWIAGGALGAIGCGLFHTMDAYTSTGKWIGYQIIVGFASGWTFQVALSNAQVHAPPEDMSQVTAIVNVFVTCGGAFFLSAAQSAFNNELIKAFATKLPEIDPILALGVGATQIRQAFTAAQIPLVIEAYTLGLKAVFAITVAAFGVSAIIGFLGSWKRLHSDDLTKAASSGAGA</sequence>
<dbReference type="Proteomes" id="UP001186974">
    <property type="component" value="Unassembled WGS sequence"/>
</dbReference>
<proteinExistence type="predicted"/>
<reference evidence="1" key="1">
    <citation type="submission" date="2024-09" db="EMBL/GenBank/DDBJ databases">
        <title>Black Yeasts Isolated from many extreme environments.</title>
        <authorList>
            <person name="Coleine C."/>
            <person name="Stajich J.E."/>
            <person name="Selbmann L."/>
        </authorList>
    </citation>
    <scope>NUCLEOTIDE SEQUENCE</scope>
    <source>
        <strain evidence="1">CCFEE 5737</strain>
    </source>
</reference>
<comment type="caution">
    <text evidence="1">The sequence shown here is derived from an EMBL/GenBank/DDBJ whole genome shotgun (WGS) entry which is preliminary data.</text>
</comment>
<organism evidence="1 2">
    <name type="scientific">Coniosporium uncinatum</name>
    <dbReference type="NCBI Taxonomy" id="93489"/>
    <lineage>
        <taxon>Eukaryota</taxon>
        <taxon>Fungi</taxon>
        <taxon>Dikarya</taxon>
        <taxon>Ascomycota</taxon>
        <taxon>Pezizomycotina</taxon>
        <taxon>Dothideomycetes</taxon>
        <taxon>Dothideomycetes incertae sedis</taxon>
        <taxon>Coniosporium</taxon>
    </lineage>
</organism>
<dbReference type="EMBL" id="JAWDJW010006564">
    <property type="protein sequence ID" value="KAK3064268.1"/>
    <property type="molecule type" value="Genomic_DNA"/>
</dbReference>
<evidence type="ECO:0000313" key="2">
    <source>
        <dbReference type="Proteomes" id="UP001186974"/>
    </source>
</evidence>